<name>A0A7E4ZRN0_PANRE</name>
<evidence type="ECO:0000313" key="7">
    <source>
        <dbReference type="Proteomes" id="UP000492821"/>
    </source>
</evidence>
<evidence type="ECO:0000256" key="2">
    <source>
        <dbReference type="ARBA" id="ARBA00022980"/>
    </source>
</evidence>
<evidence type="ECO:0000256" key="4">
    <source>
        <dbReference type="ARBA" id="ARBA00035235"/>
    </source>
</evidence>
<keyword evidence="2 6" id="KW-0689">Ribosomal protein</keyword>
<sequence>MPREVKEMKELLFAARRKDAKYVLVKTNKENVKFKVRCSKFLYTLVLNDKEKAAKLRGSLPNGLEVKEIK</sequence>
<dbReference type="Proteomes" id="UP000492821">
    <property type="component" value="Unassembled WGS sequence"/>
</dbReference>
<protein>
    <recommendedName>
        <fullName evidence="4">Large ribosomal subunit protein eL38</fullName>
    </recommendedName>
    <alternativeName>
        <fullName evidence="5">60S ribosomal protein L38</fullName>
    </alternativeName>
</protein>
<keyword evidence="7" id="KW-1185">Reference proteome</keyword>
<reference evidence="7" key="1">
    <citation type="journal article" date="2013" name="Genetics">
        <title>The draft genome and transcriptome of Panagrellus redivivus are shaped by the harsh demands of a free-living lifestyle.</title>
        <authorList>
            <person name="Srinivasan J."/>
            <person name="Dillman A.R."/>
            <person name="Macchietto M.G."/>
            <person name="Heikkinen L."/>
            <person name="Lakso M."/>
            <person name="Fracchia K.M."/>
            <person name="Antoshechkin I."/>
            <person name="Mortazavi A."/>
            <person name="Wong G."/>
            <person name="Sternberg P.W."/>
        </authorList>
    </citation>
    <scope>NUCLEOTIDE SEQUENCE [LARGE SCALE GENOMIC DNA]</scope>
    <source>
        <strain evidence="7">MT8872</strain>
    </source>
</reference>
<dbReference type="Gene3D" id="3.30.720.90">
    <property type="match status" value="1"/>
</dbReference>
<dbReference type="GO" id="GO:0006412">
    <property type="term" value="P:translation"/>
    <property type="evidence" value="ECO:0007669"/>
    <property type="project" value="InterPro"/>
</dbReference>
<evidence type="ECO:0000256" key="3">
    <source>
        <dbReference type="ARBA" id="ARBA00023274"/>
    </source>
</evidence>
<dbReference type="Pfam" id="PF01781">
    <property type="entry name" value="Ribosomal_L38e"/>
    <property type="match status" value="1"/>
</dbReference>
<dbReference type="WBParaSite" id="Pan_g13038.t1">
    <property type="protein sequence ID" value="Pan_g13038.t1"/>
    <property type="gene ID" value="Pan_g13038"/>
</dbReference>
<dbReference type="GO" id="GO:0022618">
    <property type="term" value="P:protein-RNA complex assembly"/>
    <property type="evidence" value="ECO:0007669"/>
    <property type="project" value="TreeGrafter"/>
</dbReference>
<keyword evidence="3 6" id="KW-0687">Ribonucleoprotein</keyword>
<dbReference type="InterPro" id="IPR002675">
    <property type="entry name" value="Ribosomal_eL38"/>
</dbReference>
<dbReference type="InterPro" id="IPR038464">
    <property type="entry name" value="Ribosomal_eL38_sf"/>
</dbReference>
<reference evidence="8" key="2">
    <citation type="submission" date="2020-10" db="UniProtKB">
        <authorList>
            <consortium name="WormBaseParasite"/>
        </authorList>
    </citation>
    <scope>IDENTIFICATION</scope>
</reference>
<evidence type="ECO:0000256" key="5">
    <source>
        <dbReference type="ARBA" id="ARBA00035338"/>
    </source>
</evidence>
<evidence type="ECO:0000313" key="8">
    <source>
        <dbReference type="WBParaSite" id="Pan_g13038.t1"/>
    </source>
</evidence>
<dbReference type="AlphaFoldDB" id="A0A7E4ZRN0"/>
<dbReference type="PANTHER" id="PTHR10965:SF0">
    <property type="entry name" value="LARGE RIBOSOMAL SUBUNIT PROTEIN EL38"/>
    <property type="match status" value="1"/>
</dbReference>
<evidence type="ECO:0000256" key="6">
    <source>
        <dbReference type="RuleBase" id="RU003445"/>
    </source>
</evidence>
<dbReference type="FunFam" id="3.30.720.90:FF:000001">
    <property type="entry name" value="60S ribosomal protein L38"/>
    <property type="match status" value="1"/>
</dbReference>
<dbReference type="PANTHER" id="PTHR10965">
    <property type="entry name" value="60S RIBOSOMAL PROTEIN L38"/>
    <property type="match status" value="1"/>
</dbReference>
<dbReference type="GO" id="GO:0003735">
    <property type="term" value="F:structural constituent of ribosome"/>
    <property type="evidence" value="ECO:0007669"/>
    <property type="project" value="InterPro"/>
</dbReference>
<organism evidence="7 8">
    <name type="scientific">Panagrellus redivivus</name>
    <name type="common">Microworm</name>
    <dbReference type="NCBI Taxonomy" id="6233"/>
    <lineage>
        <taxon>Eukaryota</taxon>
        <taxon>Metazoa</taxon>
        <taxon>Ecdysozoa</taxon>
        <taxon>Nematoda</taxon>
        <taxon>Chromadorea</taxon>
        <taxon>Rhabditida</taxon>
        <taxon>Tylenchina</taxon>
        <taxon>Panagrolaimomorpha</taxon>
        <taxon>Panagrolaimoidea</taxon>
        <taxon>Panagrolaimidae</taxon>
        <taxon>Panagrellus</taxon>
    </lineage>
</organism>
<evidence type="ECO:0000256" key="1">
    <source>
        <dbReference type="ARBA" id="ARBA00007803"/>
    </source>
</evidence>
<proteinExistence type="inferred from homology"/>
<comment type="similarity">
    <text evidence="1 6">Belongs to the eukaryotic ribosomal protein eL38 family.</text>
</comment>
<accession>A0A7E4ZRN0</accession>
<dbReference type="GO" id="GO:0022625">
    <property type="term" value="C:cytosolic large ribosomal subunit"/>
    <property type="evidence" value="ECO:0007669"/>
    <property type="project" value="TreeGrafter"/>
</dbReference>